<gene>
    <name evidence="3" type="ORF">EYB53_003265</name>
</gene>
<evidence type="ECO:0000313" key="4">
    <source>
        <dbReference type="Proteomes" id="UP001193081"/>
    </source>
</evidence>
<name>A0ABS4D5K3_9CHLR</name>
<feature type="domain" description="CpXC" evidence="2">
    <location>
        <begin position="13"/>
        <end position="70"/>
    </location>
</feature>
<dbReference type="Pfam" id="PF14353">
    <property type="entry name" value="CpXC"/>
    <property type="match status" value="1"/>
</dbReference>
<feature type="coiled-coil region" evidence="1">
    <location>
        <begin position="298"/>
        <end position="329"/>
    </location>
</feature>
<keyword evidence="1" id="KW-0175">Coiled coil</keyword>
<dbReference type="Proteomes" id="UP001193081">
    <property type="component" value="Unassembled WGS sequence"/>
</dbReference>
<evidence type="ECO:0000256" key="1">
    <source>
        <dbReference type="SAM" id="Coils"/>
    </source>
</evidence>
<reference evidence="3 4" key="1">
    <citation type="submission" date="2021-03" db="EMBL/GenBank/DDBJ databases">
        <authorList>
            <person name="Grouzdev D.S."/>
        </authorList>
    </citation>
    <scope>NUCLEOTIDE SEQUENCE [LARGE SCALE GENOMIC DNA]</scope>
    <source>
        <strain evidence="3 4">M50-1</strain>
    </source>
</reference>
<organism evidence="3 4">
    <name type="scientific">Candidatus Chloroploca mongolica</name>
    <dbReference type="NCBI Taxonomy" id="2528176"/>
    <lineage>
        <taxon>Bacteria</taxon>
        <taxon>Bacillati</taxon>
        <taxon>Chloroflexota</taxon>
        <taxon>Chloroflexia</taxon>
        <taxon>Chloroflexales</taxon>
        <taxon>Chloroflexineae</taxon>
        <taxon>Oscillochloridaceae</taxon>
        <taxon>Candidatus Chloroploca</taxon>
    </lineage>
</organism>
<comment type="caution">
    <text evidence="3">The sequence shown here is derived from an EMBL/GenBank/DDBJ whole genome shotgun (WGS) entry which is preliminary data.</text>
</comment>
<evidence type="ECO:0000259" key="2">
    <source>
        <dbReference type="Pfam" id="PF14353"/>
    </source>
</evidence>
<keyword evidence="4" id="KW-1185">Reference proteome</keyword>
<dbReference type="InterPro" id="IPR025682">
    <property type="entry name" value="CpXC_dom"/>
</dbReference>
<dbReference type="RefSeq" id="WP_135476714.1">
    <property type="nucleotide sequence ID" value="NZ_SIJK02000004.1"/>
</dbReference>
<dbReference type="EMBL" id="SIJK02000004">
    <property type="protein sequence ID" value="MBP1464723.1"/>
    <property type="molecule type" value="Genomic_DNA"/>
</dbReference>
<evidence type="ECO:0000313" key="3">
    <source>
        <dbReference type="EMBL" id="MBP1464723.1"/>
    </source>
</evidence>
<proteinExistence type="predicted"/>
<protein>
    <recommendedName>
        <fullName evidence="2">CpXC domain-containing protein</fullName>
    </recommendedName>
</protein>
<accession>A0ABS4D5K3</accession>
<sequence>MPIAYQEPEAFVCPDCGADFEAPVWLILDAQEVPEAVAALLEGTLNLVTCPACQRRGPAGAPLLFHDGLARRVIFAPAPGLPEHAWGEQARDLHAVLVGSIPEEARRPYLADVDIAQDLAGIAHLLRRMKRRPMAPAQAQPAEAPVAPLVREPLVEAQAPPPADEQDAPPLLLAVEALLGANSAEELEQVVAQYPILFDPTTDAVLNELAEVAVNQRAFEIAESLREARALLARMSQRLSVALPPSLVAGESVSPAPLTHVPDEVLQALLQTQSATEVAQVAAQYPLLLQPEIDQLLAERIEQALDDEHERLAQVLEDRREALAQVREQVAGGPGELDEAIEALLLADGADSLSQVLDRYPILLEEIALQALWQFAAEARAVDDQDLARYAIECREMLLRVRKGLNSS</sequence>